<evidence type="ECO:0000256" key="6">
    <source>
        <dbReference type="SAM" id="Coils"/>
    </source>
</evidence>
<comment type="similarity">
    <text evidence="1">Belongs to the DNA2/NAM7 helicase family.</text>
</comment>
<feature type="coiled-coil region" evidence="6">
    <location>
        <begin position="271"/>
        <end position="298"/>
    </location>
</feature>
<dbReference type="Proteomes" id="UP001597511">
    <property type="component" value="Unassembled WGS sequence"/>
</dbReference>
<reference evidence="9" key="1">
    <citation type="journal article" date="2019" name="Int. J. Syst. Evol. Microbiol.">
        <title>The Global Catalogue of Microorganisms (GCM) 10K type strain sequencing project: providing services to taxonomists for standard genome sequencing and annotation.</title>
        <authorList>
            <consortium name="The Broad Institute Genomics Platform"/>
            <consortium name="The Broad Institute Genome Sequencing Center for Infectious Disease"/>
            <person name="Wu L."/>
            <person name="Ma J."/>
        </authorList>
    </citation>
    <scope>NUCLEOTIDE SEQUENCE [LARGE SCALE GENOMIC DNA]</scope>
    <source>
        <strain evidence="9">KCTC 23299</strain>
    </source>
</reference>
<dbReference type="InterPro" id="IPR041677">
    <property type="entry name" value="DNA2/NAM7_AAA_11"/>
</dbReference>
<dbReference type="InterPro" id="IPR027417">
    <property type="entry name" value="P-loop_NTPase"/>
</dbReference>
<proteinExistence type="inferred from homology"/>
<dbReference type="CDD" id="cd18808">
    <property type="entry name" value="SF1_C_Upf1"/>
    <property type="match status" value="1"/>
</dbReference>
<comment type="caution">
    <text evidence="8">The sequence shown here is derived from an EMBL/GenBank/DDBJ whole genome shotgun (WGS) entry which is preliminary data.</text>
</comment>
<keyword evidence="5" id="KW-0067">ATP-binding</keyword>
<dbReference type="EMBL" id="JBHUOZ010000003">
    <property type="protein sequence ID" value="MFD2920855.1"/>
    <property type="molecule type" value="Genomic_DNA"/>
</dbReference>
<keyword evidence="3" id="KW-0378">Hydrolase</keyword>
<dbReference type="PANTHER" id="PTHR43788:SF8">
    <property type="entry name" value="DNA-BINDING PROTEIN SMUBP-2"/>
    <property type="match status" value="1"/>
</dbReference>
<dbReference type="InterPro" id="IPR047187">
    <property type="entry name" value="SF1_C_Upf1"/>
</dbReference>
<evidence type="ECO:0000313" key="9">
    <source>
        <dbReference type="Proteomes" id="UP001597511"/>
    </source>
</evidence>
<sequence length="609" mass="68159">MHPYIQTLLTCIDLEEKEQVNKYKLDQTHSLKQLKAEGLALHPITITRKNFGYADYPEISFRINFPPEASMFRDGAAIECFITGEEPIKGVLLQLDGKAGECRLFAPDFPDWIEDHGVGIKLSPDTRTTGVMKKCLNELEQNKPVYRLFETLHSDTPITPATILNHTSVTHYYNKNLNTSQQQAVAAIVQNENVTIVHGPPGTGKTTTLIEAIKQLTQQGKKIAVAAPSNTAVDNIVAGLLQQNINVLRVGNTSKVSDNIFPHTPEGKLQNSKQLKEIKELKKRAEEFRRMALKYKRSFGKAEREQRNLLFREVKSIRATIKQLQAYNEEKLYSEAAVIAGTPIGLYDSQLQKLNFDTLIIDEAGQCIEPLAWCIIPLAPTLVLAGDHWQLPPTVLSNEAAIKGLNQSILETAVARLPQVHLLNTQYRMRQAIAGFSSDYFYNNQLLSAAHLANLDNHIYFIDTAGAGYNEEQGPDGMSLQNNGELKIVQHLIETHQLEPAQTAFISPYSGQTMAAKEQLPAAIKISTIDSFQGQEKQNIILSLVRSNDDGIIGFLKDYRRMNVAITRAKEKLFVIGDSATIGADSFYSRFLEYVEKNGVYQTVWEFDL</sequence>
<keyword evidence="4" id="KW-0347">Helicase</keyword>
<protein>
    <submittedName>
        <fullName evidence="8">AAA domain-containing protein</fullName>
    </submittedName>
</protein>
<evidence type="ECO:0000313" key="8">
    <source>
        <dbReference type="EMBL" id="MFD2920855.1"/>
    </source>
</evidence>
<evidence type="ECO:0000256" key="4">
    <source>
        <dbReference type="ARBA" id="ARBA00022806"/>
    </source>
</evidence>
<evidence type="ECO:0000256" key="5">
    <source>
        <dbReference type="ARBA" id="ARBA00022840"/>
    </source>
</evidence>
<organism evidence="8 9">
    <name type="scientific">Terrimonas rubra</name>
    <dbReference type="NCBI Taxonomy" id="1035890"/>
    <lineage>
        <taxon>Bacteria</taxon>
        <taxon>Pseudomonadati</taxon>
        <taxon>Bacteroidota</taxon>
        <taxon>Chitinophagia</taxon>
        <taxon>Chitinophagales</taxon>
        <taxon>Chitinophagaceae</taxon>
        <taxon>Terrimonas</taxon>
    </lineage>
</organism>
<dbReference type="Gene3D" id="3.40.50.300">
    <property type="entry name" value="P-loop containing nucleotide triphosphate hydrolases"/>
    <property type="match status" value="2"/>
</dbReference>
<dbReference type="RefSeq" id="WP_386100021.1">
    <property type="nucleotide sequence ID" value="NZ_JBHUOZ010000003.1"/>
</dbReference>
<keyword evidence="6" id="KW-0175">Coiled coil</keyword>
<evidence type="ECO:0000256" key="3">
    <source>
        <dbReference type="ARBA" id="ARBA00022801"/>
    </source>
</evidence>
<keyword evidence="9" id="KW-1185">Reference proteome</keyword>
<dbReference type="SUPFAM" id="SSF52540">
    <property type="entry name" value="P-loop containing nucleoside triphosphate hydrolases"/>
    <property type="match status" value="1"/>
</dbReference>
<dbReference type="PANTHER" id="PTHR43788">
    <property type="entry name" value="DNA2/NAM7 HELICASE FAMILY MEMBER"/>
    <property type="match status" value="1"/>
</dbReference>
<dbReference type="SMART" id="SM00382">
    <property type="entry name" value="AAA"/>
    <property type="match status" value="1"/>
</dbReference>
<feature type="domain" description="AAA+ ATPase" evidence="7">
    <location>
        <begin position="191"/>
        <end position="414"/>
    </location>
</feature>
<dbReference type="InterPro" id="IPR050534">
    <property type="entry name" value="Coronavir_polyprotein_1ab"/>
</dbReference>
<dbReference type="InterPro" id="IPR003593">
    <property type="entry name" value="AAA+_ATPase"/>
</dbReference>
<accession>A0ABW6A8U9</accession>
<keyword evidence="2" id="KW-0547">Nucleotide-binding</keyword>
<dbReference type="Pfam" id="PF13086">
    <property type="entry name" value="AAA_11"/>
    <property type="match status" value="1"/>
</dbReference>
<gene>
    <name evidence="8" type="ORF">ACFS6H_14110</name>
</gene>
<dbReference type="Pfam" id="PF13087">
    <property type="entry name" value="AAA_12"/>
    <property type="match status" value="1"/>
</dbReference>
<name>A0ABW6A8U9_9BACT</name>
<evidence type="ECO:0000259" key="7">
    <source>
        <dbReference type="SMART" id="SM00382"/>
    </source>
</evidence>
<dbReference type="InterPro" id="IPR041679">
    <property type="entry name" value="DNA2/NAM7-like_C"/>
</dbReference>
<evidence type="ECO:0000256" key="2">
    <source>
        <dbReference type="ARBA" id="ARBA00022741"/>
    </source>
</evidence>
<dbReference type="Gene3D" id="2.40.30.270">
    <property type="match status" value="1"/>
</dbReference>
<evidence type="ECO:0000256" key="1">
    <source>
        <dbReference type="ARBA" id="ARBA00007913"/>
    </source>
</evidence>